<dbReference type="CDD" id="cd08414">
    <property type="entry name" value="PBP2_LTTR_aromatics_like"/>
    <property type="match status" value="1"/>
</dbReference>
<keyword evidence="3 6" id="KW-0238">DNA-binding</keyword>
<organism evidence="6 7">
    <name type="scientific">Actinomadura madurae</name>
    <dbReference type="NCBI Taxonomy" id="1993"/>
    <lineage>
        <taxon>Bacteria</taxon>
        <taxon>Bacillati</taxon>
        <taxon>Actinomycetota</taxon>
        <taxon>Actinomycetes</taxon>
        <taxon>Streptosporangiales</taxon>
        <taxon>Thermomonosporaceae</taxon>
        <taxon>Actinomadura</taxon>
    </lineage>
</organism>
<dbReference type="STRING" id="1993.SAMN04489713_111205"/>
<dbReference type="Gene3D" id="1.10.10.10">
    <property type="entry name" value="Winged helix-like DNA-binding domain superfamily/Winged helix DNA-binding domain"/>
    <property type="match status" value="1"/>
</dbReference>
<evidence type="ECO:0000259" key="5">
    <source>
        <dbReference type="PROSITE" id="PS50931"/>
    </source>
</evidence>
<sequence>MRYFLAVADELHFGRAARALHMSQPPLSARIKDLEREIGTPLFTRSPRGVALTPAGRALLPSARKAVEAFGEAQRVARKLRARPAAPLRVAITPDTTAAAVRGFTTAVRRANLARVEIVEASTGEQLDALDQGKLDIGLLRHPFPESGLHVEPPLRTPAGAFMGRDHPLARRDALRAADLADYPIVLFPRPMAPGLHDETLAALAAHGLRPSTEMPVTRLLSALLTTENSIAIRQPGMDLSGDLVWLPIDDLQLAWRTSVVWPLPATSLSLPTYAAALSEALLSHDQWRPEAGPSDPAHPLTP</sequence>
<keyword evidence="7" id="KW-1185">Reference proteome</keyword>
<dbReference type="Proteomes" id="UP000183413">
    <property type="component" value="Unassembled WGS sequence"/>
</dbReference>
<dbReference type="AlphaFoldDB" id="A0A1I5M8N4"/>
<name>A0A1I5M8N4_9ACTN</name>
<dbReference type="PRINTS" id="PR00039">
    <property type="entry name" value="HTHLYSR"/>
</dbReference>
<evidence type="ECO:0000256" key="4">
    <source>
        <dbReference type="ARBA" id="ARBA00023163"/>
    </source>
</evidence>
<dbReference type="Pfam" id="PF03466">
    <property type="entry name" value="LysR_substrate"/>
    <property type="match status" value="1"/>
</dbReference>
<evidence type="ECO:0000256" key="2">
    <source>
        <dbReference type="ARBA" id="ARBA00023015"/>
    </source>
</evidence>
<dbReference type="Gene3D" id="3.40.190.10">
    <property type="entry name" value="Periplasmic binding protein-like II"/>
    <property type="match status" value="2"/>
</dbReference>
<dbReference type="GO" id="GO:0003700">
    <property type="term" value="F:DNA-binding transcription factor activity"/>
    <property type="evidence" value="ECO:0007669"/>
    <property type="project" value="InterPro"/>
</dbReference>
<keyword evidence="4" id="KW-0804">Transcription</keyword>
<feature type="domain" description="HTH lysR-type" evidence="5">
    <location>
        <begin position="1"/>
        <end position="53"/>
    </location>
</feature>
<keyword evidence="2" id="KW-0805">Transcription regulation</keyword>
<reference evidence="6 7" key="1">
    <citation type="submission" date="2016-10" db="EMBL/GenBank/DDBJ databases">
        <authorList>
            <person name="de Groot N.N."/>
        </authorList>
    </citation>
    <scope>NUCLEOTIDE SEQUENCE [LARGE SCALE GENOMIC DNA]</scope>
    <source>
        <strain evidence="6 7">DSM 43067</strain>
    </source>
</reference>
<dbReference type="FunFam" id="1.10.10.10:FF:000001">
    <property type="entry name" value="LysR family transcriptional regulator"/>
    <property type="match status" value="1"/>
</dbReference>
<comment type="similarity">
    <text evidence="1">Belongs to the LysR transcriptional regulatory family.</text>
</comment>
<dbReference type="InterPro" id="IPR005119">
    <property type="entry name" value="LysR_subst-bd"/>
</dbReference>
<proteinExistence type="inferred from homology"/>
<dbReference type="GO" id="GO:0032993">
    <property type="term" value="C:protein-DNA complex"/>
    <property type="evidence" value="ECO:0007669"/>
    <property type="project" value="TreeGrafter"/>
</dbReference>
<dbReference type="GO" id="GO:0003677">
    <property type="term" value="F:DNA binding"/>
    <property type="evidence" value="ECO:0007669"/>
    <property type="project" value="UniProtKB-KW"/>
</dbReference>
<dbReference type="InterPro" id="IPR036388">
    <property type="entry name" value="WH-like_DNA-bd_sf"/>
</dbReference>
<dbReference type="Pfam" id="PF00126">
    <property type="entry name" value="HTH_1"/>
    <property type="match status" value="1"/>
</dbReference>
<evidence type="ECO:0000256" key="3">
    <source>
        <dbReference type="ARBA" id="ARBA00023125"/>
    </source>
</evidence>
<evidence type="ECO:0000256" key="1">
    <source>
        <dbReference type="ARBA" id="ARBA00009437"/>
    </source>
</evidence>
<gene>
    <name evidence="6" type="ORF">SAMN04489713_111205</name>
</gene>
<dbReference type="InterPro" id="IPR000847">
    <property type="entry name" value="LysR_HTH_N"/>
</dbReference>
<dbReference type="PROSITE" id="PS50931">
    <property type="entry name" value="HTH_LYSR"/>
    <property type="match status" value="1"/>
</dbReference>
<dbReference type="EMBL" id="FOVH01000011">
    <property type="protein sequence ID" value="SFP05998.1"/>
    <property type="molecule type" value="Genomic_DNA"/>
</dbReference>
<evidence type="ECO:0000313" key="7">
    <source>
        <dbReference type="Proteomes" id="UP000183413"/>
    </source>
</evidence>
<dbReference type="eggNOG" id="COG0583">
    <property type="taxonomic scope" value="Bacteria"/>
</dbReference>
<accession>A0A1I5M8N4</accession>
<dbReference type="SUPFAM" id="SSF46785">
    <property type="entry name" value="Winged helix' DNA-binding domain"/>
    <property type="match status" value="1"/>
</dbReference>
<dbReference type="InParanoid" id="A0A1I5M8N4"/>
<evidence type="ECO:0000313" key="6">
    <source>
        <dbReference type="EMBL" id="SFP05998.1"/>
    </source>
</evidence>
<dbReference type="InterPro" id="IPR036390">
    <property type="entry name" value="WH_DNA-bd_sf"/>
</dbReference>
<dbReference type="SUPFAM" id="SSF53850">
    <property type="entry name" value="Periplasmic binding protein-like II"/>
    <property type="match status" value="1"/>
</dbReference>
<protein>
    <submittedName>
        <fullName evidence="6">DNA-binding transcriptional regulator, LysR family</fullName>
    </submittedName>
</protein>
<dbReference type="PANTHER" id="PTHR30346:SF0">
    <property type="entry name" value="HCA OPERON TRANSCRIPTIONAL ACTIVATOR HCAR"/>
    <property type="match status" value="1"/>
</dbReference>
<dbReference type="PANTHER" id="PTHR30346">
    <property type="entry name" value="TRANSCRIPTIONAL DUAL REGULATOR HCAR-RELATED"/>
    <property type="match status" value="1"/>
</dbReference>